<feature type="region of interest" description="Disordered" evidence="2">
    <location>
        <begin position="1"/>
        <end position="85"/>
    </location>
</feature>
<reference evidence="3 4" key="1">
    <citation type="submission" date="2018-11" db="EMBL/GenBank/DDBJ databases">
        <title>Genome sequence of Apiotrichum porosum DSM 27194.</title>
        <authorList>
            <person name="Aliyu H."/>
            <person name="Gorte O."/>
            <person name="Ochsenreither K."/>
        </authorList>
    </citation>
    <scope>NUCLEOTIDE SEQUENCE [LARGE SCALE GENOMIC DNA]</scope>
    <source>
        <strain evidence="3 4">DSM 27194</strain>
    </source>
</reference>
<evidence type="ECO:0000313" key="3">
    <source>
        <dbReference type="EMBL" id="RSH86139.1"/>
    </source>
</evidence>
<feature type="compositionally biased region" description="Low complexity" evidence="2">
    <location>
        <begin position="39"/>
        <end position="60"/>
    </location>
</feature>
<dbReference type="OrthoDB" id="2575884at2759"/>
<feature type="region of interest" description="Disordered" evidence="2">
    <location>
        <begin position="132"/>
        <end position="160"/>
    </location>
</feature>
<comment type="caution">
    <text evidence="3">The sequence shown here is derived from an EMBL/GenBank/DDBJ whole genome shotgun (WGS) entry which is preliminary data.</text>
</comment>
<feature type="compositionally biased region" description="Polar residues" evidence="2">
    <location>
        <begin position="132"/>
        <end position="142"/>
    </location>
</feature>
<organism evidence="3 4">
    <name type="scientific">Apiotrichum porosum</name>
    <dbReference type="NCBI Taxonomy" id="105984"/>
    <lineage>
        <taxon>Eukaryota</taxon>
        <taxon>Fungi</taxon>
        <taxon>Dikarya</taxon>
        <taxon>Basidiomycota</taxon>
        <taxon>Agaricomycotina</taxon>
        <taxon>Tremellomycetes</taxon>
        <taxon>Trichosporonales</taxon>
        <taxon>Trichosporonaceae</taxon>
        <taxon>Apiotrichum</taxon>
    </lineage>
</organism>
<feature type="coiled-coil region" evidence="1">
    <location>
        <begin position="450"/>
        <end position="477"/>
    </location>
</feature>
<dbReference type="CDD" id="cd14686">
    <property type="entry name" value="bZIP"/>
    <property type="match status" value="1"/>
</dbReference>
<feature type="region of interest" description="Disordered" evidence="2">
    <location>
        <begin position="276"/>
        <end position="334"/>
    </location>
</feature>
<feature type="compositionally biased region" description="Polar residues" evidence="2">
    <location>
        <begin position="12"/>
        <end position="29"/>
    </location>
</feature>
<protein>
    <recommendedName>
        <fullName evidence="5">BZIP domain-containing protein</fullName>
    </recommendedName>
</protein>
<evidence type="ECO:0008006" key="5">
    <source>
        <dbReference type="Google" id="ProtNLM"/>
    </source>
</evidence>
<keyword evidence="4" id="KW-1185">Reference proteome</keyword>
<keyword evidence="1" id="KW-0175">Coiled coil</keyword>
<evidence type="ECO:0000256" key="2">
    <source>
        <dbReference type="SAM" id="MobiDB-lite"/>
    </source>
</evidence>
<sequence length="496" mass="52077">MAEPFHPPLRTASGTSPSDLNNNTINIDSSPKGPHSQVLSSLPTPFPLPSGTLPTTSSSSKNSVPTLNKNETVQPTLLHNQTSNNPSEMIVDDIFSSNALPAFDWDQFLVGDADRAAVEVATALDKGGLAATLQSSQPNTPASDFDGATPKSTESESSKGLDVSEFFSFDELDHFAAPAGITHDPSDLLSSFTASTPVVPDSSMAADPTMLSTFGSTLGNFGNLASLGSDAVSQLQLGNLLEQLTGTAPTPAPATLAPSGLSEVYASLGWPLTGPVKEESSAASSPALSSMAMKRKASDSSDDMSSAKRSRGRPASSTPVAKRPYRRQSKNGLSLSQLAAAAATGAPIIDEKRAMSPTPEVEDDDEAPVRLTATGKPSTARPKAVVPEKYMKNGEAQAITGMTTEQILSFPNWSTLMECVDEAHRAGAEVFGKMISENRDKAKWAAKKSRDERKAKVESLEGQVDDLQGKIAEMRGLLLGLVGRGLVSLADVETYI</sequence>
<dbReference type="AlphaFoldDB" id="A0A427Y4X6"/>
<proteinExistence type="predicted"/>
<feature type="compositionally biased region" description="Low complexity" evidence="2">
    <location>
        <begin position="281"/>
        <end position="292"/>
    </location>
</feature>
<accession>A0A427Y4X6</accession>
<evidence type="ECO:0000313" key="4">
    <source>
        <dbReference type="Proteomes" id="UP000279236"/>
    </source>
</evidence>
<feature type="compositionally biased region" description="Polar residues" evidence="2">
    <location>
        <begin position="61"/>
        <end position="85"/>
    </location>
</feature>
<gene>
    <name evidence="3" type="ORF">EHS24_004370</name>
</gene>
<dbReference type="Proteomes" id="UP000279236">
    <property type="component" value="Unassembled WGS sequence"/>
</dbReference>
<dbReference type="RefSeq" id="XP_028478924.1">
    <property type="nucleotide sequence ID" value="XM_028619952.1"/>
</dbReference>
<name>A0A427Y4X6_9TREE</name>
<evidence type="ECO:0000256" key="1">
    <source>
        <dbReference type="SAM" id="Coils"/>
    </source>
</evidence>
<dbReference type="GeneID" id="39588913"/>
<dbReference type="EMBL" id="RSCE01000002">
    <property type="protein sequence ID" value="RSH86139.1"/>
    <property type="molecule type" value="Genomic_DNA"/>
</dbReference>